<dbReference type="Pfam" id="PF13456">
    <property type="entry name" value="RVT_3"/>
    <property type="match status" value="1"/>
</dbReference>
<dbReference type="Proteomes" id="UP001281410">
    <property type="component" value="Unassembled WGS sequence"/>
</dbReference>
<dbReference type="InterPro" id="IPR002156">
    <property type="entry name" value="RNaseH_domain"/>
</dbReference>
<dbReference type="GO" id="GO:0003676">
    <property type="term" value="F:nucleic acid binding"/>
    <property type="evidence" value="ECO:0007669"/>
    <property type="project" value="InterPro"/>
</dbReference>
<evidence type="ECO:0000259" key="1">
    <source>
        <dbReference type="Pfam" id="PF13456"/>
    </source>
</evidence>
<dbReference type="EMBL" id="JANJYJ010000002">
    <property type="protein sequence ID" value="KAK3224629.1"/>
    <property type="molecule type" value="Genomic_DNA"/>
</dbReference>
<protein>
    <recommendedName>
        <fullName evidence="1">RNase H type-1 domain-containing protein</fullName>
    </recommendedName>
</protein>
<dbReference type="SUPFAM" id="SSF53098">
    <property type="entry name" value="Ribonuclease H-like"/>
    <property type="match status" value="1"/>
</dbReference>
<evidence type="ECO:0000313" key="3">
    <source>
        <dbReference type="Proteomes" id="UP001281410"/>
    </source>
</evidence>
<name>A0AAE0AW29_9ROSI</name>
<dbReference type="CDD" id="cd06222">
    <property type="entry name" value="RNase_H_like"/>
    <property type="match status" value="1"/>
</dbReference>
<dbReference type="InterPro" id="IPR052929">
    <property type="entry name" value="RNase_H-like_EbsB-rel"/>
</dbReference>
<comment type="caution">
    <text evidence="2">The sequence shown here is derived from an EMBL/GenBank/DDBJ whole genome shotgun (WGS) entry which is preliminary data.</text>
</comment>
<gene>
    <name evidence="2" type="ORF">Dsin_004491</name>
</gene>
<evidence type="ECO:0000313" key="2">
    <source>
        <dbReference type="EMBL" id="KAK3224629.1"/>
    </source>
</evidence>
<proteinExistence type="predicted"/>
<feature type="domain" description="RNase H type-1" evidence="1">
    <location>
        <begin position="57"/>
        <end position="135"/>
    </location>
</feature>
<accession>A0AAE0AW29</accession>
<reference evidence="2" key="1">
    <citation type="journal article" date="2023" name="Plant J.">
        <title>Genome sequences and population genomics provide insights into the demographic history, inbreeding, and mutation load of two 'living fossil' tree species of Dipteronia.</title>
        <authorList>
            <person name="Feng Y."/>
            <person name="Comes H.P."/>
            <person name="Chen J."/>
            <person name="Zhu S."/>
            <person name="Lu R."/>
            <person name="Zhang X."/>
            <person name="Li P."/>
            <person name="Qiu J."/>
            <person name="Olsen K.M."/>
            <person name="Qiu Y."/>
        </authorList>
    </citation>
    <scope>NUCLEOTIDE SEQUENCE</scope>
    <source>
        <strain evidence="2">NBL</strain>
    </source>
</reference>
<organism evidence="2 3">
    <name type="scientific">Dipteronia sinensis</name>
    <dbReference type="NCBI Taxonomy" id="43782"/>
    <lineage>
        <taxon>Eukaryota</taxon>
        <taxon>Viridiplantae</taxon>
        <taxon>Streptophyta</taxon>
        <taxon>Embryophyta</taxon>
        <taxon>Tracheophyta</taxon>
        <taxon>Spermatophyta</taxon>
        <taxon>Magnoliopsida</taxon>
        <taxon>eudicotyledons</taxon>
        <taxon>Gunneridae</taxon>
        <taxon>Pentapetalae</taxon>
        <taxon>rosids</taxon>
        <taxon>malvids</taxon>
        <taxon>Sapindales</taxon>
        <taxon>Sapindaceae</taxon>
        <taxon>Hippocastanoideae</taxon>
        <taxon>Acereae</taxon>
        <taxon>Dipteronia</taxon>
    </lineage>
</organism>
<dbReference type="GO" id="GO:0004523">
    <property type="term" value="F:RNA-DNA hybrid ribonuclease activity"/>
    <property type="evidence" value="ECO:0007669"/>
    <property type="project" value="InterPro"/>
</dbReference>
<keyword evidence="3" id="KW-1185">Reference proteome</keyword>
<sequence>MVLHDGLVIGSDKCWDRDSVFLSLNRSVVVDGGCAKSVSMDETCWVVSEAGFFKLHVDATFDVDKGKVGLGVVIRNNEGLIIVTAVLVFVGVISVDVAESKVVFEGLLLAIDLGLSLIVESDALGVVKLCNGETTSMVK</sequence>
<dbReference type="PANTHER" id="PTHR47074">
    <property type="entry name" value="BNAC02G40300D PROTEIN"/>
    <property type="match status" value="1"/>
</dbReference>
<dbReference type="PANTHER" id="PTHR47074:SF11">
    <property type="entry name" value="REVERSE TRANSCRIPTASE-LIKE PROTEIN"/>
    <property type="match status" value="1"/>
</dbReference>
<dbReference type="InterPro" id="IPR012337">
    <property type="entry name" value="RNaseH-like_sf"/>
</dbReference>
<dbReference type="InterPro" id="IPR044730">
    <property type="entry name" value="RNase_H-like_dom_plant"/>
</dbReference>
<dbReference type="AlphaFoldDB" id="A0AAE0AW29"/>